<dbReference type="GO" id="GO:0005739">
    <property type="term" value="C:mitochondrion"/>
    <property type="evidence" value="ECO:0007669"/>
    <property type="project" value="TreeGrafter"/>
</dbReference>
<feature type="compositionally biased region" description="Basic and acidic residues" evidence="16">
    <location>
        <begin position="19"/>
        <end position="57"/>
    </location>
</feature>
<dbReference type="FunFam" id="2.40.50.140:FF:000062">
    <property type="entry name" value="DNA ligase"/>
    <property type="match status" value="1"/>
</dbReference>
<evidence type="ECO:0000256" key="15">
    <source>
        <dbReference type="RuleBase" id="RU004196"/>
    </source>
</evidence>
<organism evidence="18 19">
    <name type="scientific">Brachionus calyciflorus</name>
    <dbReference type="NCBI Taxonomy" id="104777"/>
    <lineage>
        <taxon>Eukaryota</taxon>
        <taxon>Metazoa</taxon>
        <taxon>Spiralia</taxon>
        <taxon>Gnathifera</taxon>
        <taxon>Rotifera</taxon>
        <taxon>Eurotatoria</taxon>
        <taxon>Monogononta</taxon>
        <taxon>Pseudotrocha</taxon>
        <taxon>Ploima</taxon>
        <taxon>Brachionidae</taxon>
        <taxon>Brachionus</taxon>
    </lineage>
</organism>
<feature type="domain" description="ATP-dependent DNA ligase family profile" evidence="17">
    <location>
        <begin position="703"/>
        <end position="839"/>
    </location>
</feature>
<dbReference type="PROSITE" id="PS00697">
    <property type="entry name" value="DNA_LIGASE_A1"/>
    <property type="match status" value="1"/>
</dbReference>
<keyword evidence="7 14" id="KW-0227">DNA damage</keyword>
<dbReference type="Gene3D" id="3.30.1490.70">
    <property type="match status" value="1"/>
</dbReference>
<dbReference type="Gene3D" id="1.10.3260.10">
    <property type="entry name" value="DNA ligase, ATP-dependent, N-terminal domain"/>
    <property type="match status" value="1"/>
</dbReference>
<dbReference type="Pfam" id="PF04675">
    <property type="entry name" value="DNA_ligase_A_N"/>
    <property type="match status" value="1"/>
</dbReference>
<keyword evidence="12" id="KW-0131">Cell cycle</keyword>
<dbReference type="PANTHER" id="PTHR45674:SF4">
    <property type="entry name" value="DNA LIGASE 1"/>
    <property type="match status" value="1"/>
</dbReference>
<accession>A0A813LXH0</accession>
<dbReference type="CDD" id="cd07900">
    <property type="entry name" value="Adenylation_DNA_ligase_I_Euk"/>
    <property type="match status" value="1"/>
</dbReference>
<dbReference type="NCBIfam" id="TIGR00574">
    <property type="entry name" value="dnl1"/>
    <property type="match status" value="1"/>
</dbReference>
<evidence type="ECO:0000256" key="3">
    <source>
        <dbReference type="ARBA" id="ARBA00022598"/>
    </source>
</evidence>
<keyword evidence="8 14" id="KW-0067">ATP-binding</keyword>
<evidence type="ECO:0000256" key="12">
    <source>
        <dbReference type="ARBA" id="ARBA00023306"/>
    </source>
</evidence>
<dbReference type="CDD" id="cd07969">
    <property type="entry name" value="OBF_DNA_ligase_I"/>
    <property type="match status" value="1"/>
</dbReference>
<comment type="similarity">
    <text evidence="2 15">Belongs to the ATP-dependent DNA ligase family.</text>
</comment>
<evidence type="ECO:0000256" key="13">
    <source>
        <dbReference type="ARBA" id="ARBA00034003"/>
    </source>
</evidence>
<comment type="catalytic activity">
    <reaction evidence="13 14">
        <text>ATP + (deoxyribonucleotide)n-3'-hydroxyl + 5'-phospho-(deoxyribonucleotide)m = (deoxyribonucleotide)n+m + AMP + diphosphate.</text>
        <dbReference type="EC" id="6.5.1.1"/>
    </reaction>
</comment>
<evidence type="ECO:0000259" key="17">
    <source>
        <dbReference type="PROSITE" id="PS50160"/>
    </source>
</evidence>
<feature type="region of interest" description="Disordered" evidence="16">
    <location>
        <begin position="954"/>
        <end position="976"/>
    </location>
</feature>
<evidence type="ECO:0000313" key="18">
    <source>
        <dbReference type="EMBL" id="CAF0709113.1"/>
    </source>
</evidence>
<dbReference type="FunFam" id="3.30.470.30:FF:000002">
    <property type="entry name" value="DNA ligase"/>
    <property type="match status" value="1"/>
</dbReference>
<keyword evidence="9 14" id="KW-0233">DNA recombination</keyword>
<keyword evidence="6 14" id="KW-0547">Nucleotide-binding</keyword>
<dbReference type="SUPFAM" id="SSF50249">
    <property type="entry name" value="Nucleic acid-binding proteins"/>
    <property type="match status" value="1"/>
</dbReference>
<evidence type="ECO:0000256" key="1">
    <source>
        <dbReference type="ARBA" id="ARBA00004123"/>
    </source>
</evidence>
<feature type="compositionally biased region" description="Basic and acidic residues" evidence="16">
    <location>
        <begin position="221"/>
        <end position="230"/>
    </location>
</feature>
<dbReference type="SUPFAM" id="SSF117018">
    <property type="entry name" value="ATP-dependent DNA ligase DNA-binding domain"/>
    <property type="match status" value="1"/>
</dbReference>
<dbReference type="OrthoDB" id="206088at2759"/>
<dbReference type="GO" id="GO:1903461">
    <property type="term" value="P:Okazaki fragment processing involved in mitotic DNA replication"/>
    <property type="evidence" value="ECO:0007669"/>
    <property type="project" value="TreeGrafter"/>
</dbReference>
<dbReference type="InterPro" id="IPR012340">
    <property type="entry name" value="NA-bd_OB-fold"/>
</dbReference>
<evidence type="ECO:0000313" key="19">
    <source>
        <dbReference type="Proteomes" id="UP000663879"/>
    </source>
</evidence>
<gene>
    <name evidence="18" type="ORF">OXX778_LOCUS743</name>
</gene>
<keyword evidence="4" id="KW-0132">Cell division</keyword>
<dbReference type="Gene3D" id="2.40.50.140">
    <property type="entry name" value="Nucleic acid-binding proteins"/>
    <property type="match status" value="1"/>
</dbReference>
<evidence type="ECO:0000256" key="2">
    <source>
        <dbReference type="ARBA" id="ARBA00007572"/>
    </source>
</evidence>
<keyword evidence="3 14" id="KW-0436">Ligase</keyword>
<dbReference type="SUPFAM" id="SSF56091">
    <property type="entry name" value="DNA ligase/mRNA capping enzyme, catalytic domain"/>
    <property type="match status" value="1"/>
</dbReference>
<feature type="region of interest" description="Disordered" evidence="16">
    <location>
        <begin position="1"/>
        <end position="230"/>
    </location>
</feature>
<dbReference type="InterPro" id="IPR012308">
    <property type="entry name" value="DNA_ligase_ATP-dep_N"/>
</dbReference>
<dbReference type="GO" id="GO:0051301">
    <property type="term" value="P:cell division"/>
    <property type="evidence" value="ECO:0007669"/>
    <property type="project" value="UniProtKB-KW"/>
</dbReference>
<dbReference type="PANTHER" id="PTHR45674">
    <property type="entry name" value="DNA LIGASE 1/3 FAMILY MEMBER"/>
    <property type="match status" value="1"/>
</dbReference>
<dbReference type="GO" id="GO:0071897">
    <property type="term" value="P:DNA biosynthetic process"/>
    <property type="evidence" value="ECO:0007669"/>
    <property type="project" value="InterPro"/>
</dbReference>
<evidence type="ECO:0000256" key="10">
    <source>
        <dbReference type="ARBA" id="ARBA00023204"/>
    </source>
</evidence>
<dbReference type="GO" id="GO:0005524">
    <property type="term" value="F:ATP binding"/>
    <property type="evidence" value="ECO:0007669"/>
    <property type="project" value="UniProtKB-KW"/>
</dbReference>
<dbReference type="Pfam" id="PF01068">
    <property type="entry name" value="DNA_ligase_A_M"/>
    <property type="match status" value="1"/>
</dbReference>
<dbReference type="AlphaFoldDB" id="A0A813LXH0"/>
<dbReference type="InterPro" id="IPR000977">
    <property type="entry name" value="DNA_ligase_ATP-dep"/>
</dbReference>
<dbReference type="InterPro" id="IPR016059">
    <property type="entry name" value="DNA_ligase_ATP-dep_CS"/>
</dbReference>
<dbReference type="PROSITE" id="PS50160">
    <property type="entry name" value="DNA_LIGASE_A3"/>
    <property type="match status" value="1"/>
</dbReference>
<feature type="compositionally biased region" description="Basic and acidic residues" evidence="16">
    <location>
        <begin position="145"/>
        <end position="159"/>
    </location>
</feature>
<keyword evidence="10 14" id="KW-0234">DNA repair</keyword>
<keyword evidence="11" id="KW-0539">Nucleus</keyword>
<dbReference type="GO" id="GO:0006281">
    <property type="term" value="P:DNA repair"/>
    <property type="evidence" value="ECO:0007669"/>
    <property type="project" value="UniProtKB-KW"/>
</dbReference>
<dbReference type="Pfam" id="PF04679">
    <property type="entry name" value="DNA_ligase_A_C"/>
    <property type="match status" value="1"/>
</dbReference>
<dbReference type="InterPro" id="IPR050191">
    <property type="entry name" value="ATP-dep_DNA_ligase"/>
</dbReference>
<dbReference type="GO" id="GO:0005634">
    <property type="term" value="C:nucleus"/>
    <property type="evidence" value="ECO:0007669"/>
    <property type="project" value="UniProtKB-SubCell"/>
</dbReference>
<dbReference type="FunFam" id="1.10.3260.10:FF:000001">
    <property type="entry name" value="DNA ligase"/>
    <property type="match status" value="1"/>
</dbReference>
<comment type="caution">
    <text evidence="18">The sequence shown here is derived from an EMBL/GenBank/DDBJ whole genome shotgun (WGS) entry which is preliminary data.</text>
</comment>
<dbReference type="Proteomes" id="UP000663879">
    <property type="component" value="Unassembled WGS sequence"/>
</dbReference>
<comment type="subcellular location">
    <subcellularLocation>
        <location evidence="1">Nucleus</location>
    </subcellularLocation>
</comment>
<evidence type="ECO:0000256" key="16">
    <source>
        <dbReference type="SAM" id="MobiDB-lite"/>
    </source>
</evidence>
<feature type="compositionally biased region" description="Acidic residues" evidence="16">
    <location>
        <begin position="82"/>
        <end position="91"/>
    </location>
</feature>
<feature type="compositionally biased region" description="Basic and acidic residues" evidence="16">
    <location>
        <begin position="200"/>
        <end position="214"/>
    </location>
</feature>
<evidence type="ECO:0000256" key="6">
    <source>
        <dbReference type="ARBA" id="ARBA00022741"/>
    </source>
</evidence>
<reference evidence="18" key="1">
    <citation type="submission" date="2021-02" db="EMBL/GenBank/DDBJ databases">
        <authorList>
            <person name="Nowell W R."/>
        </authorList>
    </citation>
    <scope>NUCLEOTIDE SEQUENCE</scope>
    <source>
        <strain evidence="18">Ploen Becks lab</strain>
    </source>
</reference>
<feature type="compositionally biased region" description="Acidic residues" evidence="16">
    <location>
        <begin position="187"/>
        <end position="199"/>
    </location>
</feature>
<dbReference type="PROSITE" id="PS00333">
    <property type="entry name" value="DNA_LIGASE_A2"/>
    <property type="match status" value="1"/>
</dbReference>
<dbReference type="GO" id="GO:0003910">
    <property type="term" value="F:DNA ligase (ATP) activity"/>
    <property type="evidence" value="ECO:0007669"/>
    <property type="project" value="UniProtKB-EC"/>
</dbReference>
<feature type="compositionally biased region" description="Polar residues" evidence="16">
    <location>
        <begin position="1"/>
        <end position="18"/>
    </location>
</feature>
<evidence type="ECO:0000256" key="11">
    <source>
        <dbReference type="ARBA" id="ARBA00023242"/>
    </source>
</evidence>
<evidence type="ECO:0000256" key="8">
    <source>
        <dbReference type="ARBA" id="ARBA00022840"/>
    </source>
</evidence>
<dbReference type="GO" id="GO:0003677">
    <property type="term" value="F:DNA binding"/>
    <property type="evidence" value="ECO:0007669"/>
    <property type="project" value="InterPro"/>
</dbReference>
<evidence type="ECO:0000256" key="5">
    <source>
        <dbReference type="ARBA" id="ARBA00022705"/>
    </source>
</evidence>
<dbReference type="InterPro" id="IPR012310">
    <property type="entry name" value="DNA_ligase_ATP-dep_cent"/>
</dbReference>
<sequence length="976" mass="111449">MSKNQSIKSFFTSKTNTAPKKEDESVTKKEDIKTTSPERKPIKEDLVSKTPKAENNKRQRKSSSELKNLSASAKKSKKNESDSEILIEEEKENIKSKKLLDSSSDSIKNEKSESSDFDSPIKGNKSLNKSADSKRRKLVIESSSEEEKAKKSDSEDEKPKKKKETKKTKPAKKSPPLKNSKVLKSESEDEIMQLSEEEEEKKVSPKPKLIEKTTTKKSPKKKDFFKKPEKKVKEEKTEEIQVVEEKKAEETKVIEVDKEVKKEIKEETKETEKKTEAKTSLFFNLKKASGASVSSSDYNPAKENYHPIKDAFWAKNDQVPYKALAQTLFCMEKTTKRLELLSIVTNYFRSVLALSPKDLIPSIYMLTNKVAPDYEGLELGIGDTVLFKSLAEATGSTLQKLKLEFQSKGDIGLVAEANRCNQKLLFTPKKLTVNAVFSKLRDIASISGNSSQSKKSDLIKSLLVSCDAIEARYLMRSLAGKLRNGLGEQSILVSLAHACTITVQSPKSDEDLIIDRFEKMRSNDQKIDEMKKILEKSNQILKKAYYQCPNYSVVINAILEHGLDNLDQYCKLTPGVPLKPMLAYPTKGIHEVLKRFENVEFSCEYKYDGERAQIHILEDGSINIYSRNSENNTGKYPDIIEFLQELLHLKKGKNNESEKEDVEIENRVTSAILDAEVVAYDIEKKMIQPFQVLSTRKRKDAASEEIKVKVCIFGFDLIYLNKESLIDLPFRKRRDLMYKYFPLVEGKMMFAVKMDSNDVEAIQEFLDNSIRDGCEGLMIKTLDDEAHYEISKRSHNWLKLKKDYLEGVGDTLDLVVIGGYLGTGKRTGLYGGYLLACYDPENEEYQTICKLGTGLKDNDLQVQFESLNKIKIDRPKSYYRINDTLEQPDHWFEPEQVWEIKCADFSLSPVHTAALGLADRGKGISLRFPRFLRLRDDKKPEDATSAEQVTEMYKNQQQMLNLNEKDKKEEEDEEDY</sequence>
<keyword evidence="19" id="KW-1185">Reference proteome</keyword>
<protein>
    <recommendedName>
        <fullName evidence="14">DNA ligase</fullName>
        <ecNumber evidence="14">6.5.1.1</ecNumber>
    </recommendedName>
</protein>
<dbReference type="EC" id="6.5.1.1" evidence="14"/>
<name>A0A813LXH0_9BILA</name>
<evidence type="ECO:0000256" key="14">
    <source>
        <dbReference type="RuleBase" id="RU000617"/>
    </source>
</evidence>
<keyword evidence="5" id="KW-0235">DNA replication</keyword>
<evidence type="ECO:0000256" key="9">
    <source>
        <dbReference type="ARBA" id="ARBA00023172"/>
    </source>
</evidence>
<dbReference type="InterPro" id="IPR012309">
    <property type="entry name" value="DNA_ligase_ATP-dep_C"/>
</dbReference>
<dbReference type="EMBL" id="CAJNOC010000040">
    <property type="protein sequence ID" value="CAF0709113.1"/>
    <property type="molecule type" value="Genomic_DNA"/>
</dbReference>
<proteinExistence type="inferred from homology"/>
<dbReference type="GO" id="GO:0006310">
    <property type="term" value="P:DNA recombination"/>
    <property type="evidence" value="ECO:0007669"/>
    <property type="project" value="UniProtKB-KW"/>
</dbReference>
<dbReference type="InterPro" id="IPR036599">
    <property type="entry name" value="DNA_ligase_N_sf"/>
</dbReference>
<feature type="compositionally biased region" description="Basic residues" evidence="16">
    <location>
        <begin position="160"/>
        <end position="172"/>
    </location>
</feature>
<evidence type="ECO:0000256" key="7">
    <source>
        <dbReference type="ARBA" id="ARBA00022763"/>
    </source>
</evidence>
<dbReference type="Gene3D" id="3.30.470.30">
    <property type="entry name" value="DNA ligase/mRNA capping enzyme"/>
    <property type="match status" value="1"/>
</dbReference>
<evidence type="ECO:0000256" key="4">
    <source>
        <dbReference type="ARBA" id="ARBA00022618"/>
    </source>
</evidence>